<proteinExistence type="inferred from homology"/>
<sequence>MNINTFTSREFNQNPNKAKKASKDSIVFITERGTISHVLLSVDAYHKLQKINIPQTNIVDMLSMQNDQDIEFEPTKLGQDLFKKDIF</sequence>
<reference evidence="3" key="1">
    <citation type="journal article" date="2014" name="Int. J. Syst. Evol. Microbiol.">
        <title>Complete genome sequence of Corynebacterium casei LMG S-19264T (=DSM 44701T), isolated from a smear-ripened cheese.</title>
        <authorList>
            <consortium name="US DOE Joint Genome Institute (JGI-PGF)"/>
            <person name="Walter F."/>
            <person name="Albersmeier A."/>
            <person name="Kalinowski J."/>
            <person name="Ruckert C."/>
        </authorList>
    </citation>
    <scope>NUCLEOTIDE SEQUENCE</scope>
    <source>
        <strain evidence="3">CGMCC 1.15758</strain>
    </source>
</reference>
<dbReference type="OrthoDB" id="72009at2"/>
<comment type="caution">
    <text evidence="3">The sequence shown here is derived from an EMBL/GenBank/DDBJ whole genome shotgun (WGS) entry which is preliminary data.</text>
</comment>
<reference evidence="3" key="2">
    <citation type="submission" date="2020-09" db="EMBL/GenBank/DDBJ databases">
        <authorList>
            <person name="Sun Q."/>
            <person name="Zhou Y."/>
        </authorList>
    </citation>
    <scope>NUCLEOTIDE SEQUENCE</scope>
    <source>
        <strain evidence="3">CGMCC 1.15758</strain>
    </source>
</reference>
<evidence type="ECO:0000256" key="1">
    <source>
        <dbReference type="ARBA" id="ARBA00009981"/>
    </source>
</evidence>
<name>A0A8J2Z5K2_9GAMM</name>
<feature type="compositionally biased region" description="Polar residues" evidence="2">
    <location>
        <begin position="1"/>
        <end position="16"/>
    </location>
</feature>
<dbReference type="AlphaFoldDB" id="A0A8J2Z5K2"/>
<feature type="region of interest" description="Disordered" evidence="2">
    <location>
        <begin position="1"/>
        <end position="22"/>
    </location>
</feature>
<accession>A0A8J2Z5K2</accession>
<evidence type="ECO:0000313" key="3">
    <source>
        <dbReference type="EMBL" id="GGG01403.1"/>
    </source>
</evidence>
<dbReference type="Proteomes" id="UP000636949">
    <property type="component" value="Unassembled WGS sequence"/>
</dbReference>
<dbReference type="RefSeq" id="WP_117003207.1">
    <property type="nucleotide sequence ID" value="NZ_BMJS01000022.1"/>
</dbReference>
<organism evidence="3 4">
    <name type="scientific">Cysteiniphilum litorale</name>
    <dbReference type="NCBI Taxonomy" id="2056700"/>
    <lineage>
        <taxon>Bacteria</taxon>
        <taxon>Pseudomonadati</taxon>
        <taxon>Pseudomonadota</taxon>
        <taxon>Gammaproteobacteria</taxon>
        <taxon>Thiotrichales</taxon>
        <taxon>Fastidiosibacteraceae</taxon>
        <taxon>Cysteiniphilum</taxon>
    </lineage>
</organism>
<keyword evidence="4" id="KW-1185">Reference proteome</keyword>
<dbReference type="EMBL" id="BMJS01000022">
    <property type="protein sequence ID" value="GGG01403.1"/>
    <property type="molecule type" value="Genomic_DNA"/>
</dbReference>
<evidence type="ECO:0000313" key="4">
    <source>
        <dbReference type="Proteomes" id="UP000636949"/>
    </source>
</evidence>
<comment type="similarity">
    <text evidence="1">Belongs to the phD/YefM antitoxin family.</text>
</comment>
<dbReference type="SUPFAM" id="SSF143120">
    <property type="entry name" value="YefM-like"/>
    <property type="match status" value="1"/>
</dbReference>
<evidence type="ECO:0000256" key="2">
    <source>
        <dbReference type="SAM" id="MobiDB-lite"/>
    </source>
</evidence>
<protein>
    <submittedName>
        <fullName evidence="3">Antitoxin</fullName>
    </submittedName>
</protein>
<dbReference type="InterPro" id="IPR036165">
    <property type="entry name" value="YefM-like_sf"/>
</dbReference>
<gene>
    <name evidence="3" type="ORF">GCM10010995_18590</name>
</gene>